<feature type="transmembrane region" description="Helical" evidence="9">
    <location>
        <begin position="123"/>
        <end position="144"/>
    </location>
</feature>
<feature type="domain" description="Amino acid transporter transmembrane" evidence="10">
    <location>
        <begin position="46"/>
        <end position="450"/>
    </location>
</feature>
<dbReference type="eggNOG" id="KOG1305">
    <property type="taxonomic scope" value="Eukaryota"/>
</dbReference>
<evidence type="ECO:0000313" key="11">
    <source>
        <dbReference type="EMBL" id="ERN05788.1"/>
    </source>
</evidence>
<evidence type="ECO:0000256" key="5">
    <source>
        <dbReference type="ARBA" id="ARBA00022970"/>
    </source>
</evidence>
<dbReference type="OMA" id="MNIMPSF"/>
<evidence type="ECO:0000259" key="10">
    <source>
        <dbReference type="Pfam" id="PF01490"/>
    </source>
</evidence>
<evidence type="ECO:0000256" key="2">
    <source>
        <dbReference type="ARBA" id="ARBA00008066"/>
    </source>
</evidence>
<keyword evidence="3" id="KW-0813">Transport</keyword>
<dbReference type="Gramene" id="ERN05788">
    <property type="protein sequence ID" value="ERN05788"/>
    <property type="gene ID" value="AMTR_s00006p00255390"/>
</dbReference>
<comment type="subcellular location">
    <subcellularLocation>
        <location evidence="1">Membrane</location>
        <topology evidence="1">Multi-pass membrane protein</topology>
    </subcellularLocation>
</comment>
<dbReference type="Proteomes" id="UP000017836">
    <property type="component" value="Unassembled WGS sequence"/>
</dbReference>
<keyword evidence="4 9" id="KW-0812">Transmembrane</keyword>
<dbReference type="OrthoDB" id="28208at2759"/>
<feature type="transmembrane region" description="Helical" evidence="9">
    <location>
        <begin position="430"/>
        <end position="449"/>
    </location>
</feature>
<dbReference type="PANTHER" id="PTHR22950:SF458">
    <property type="entry name" value="SODIUM-COUPLED NEUTRAL AMINO ACID TRANSPORTER 11-RELATED"/>
    <property type="match status" value="1"/>
</dbReference>
<feature type="transmembrane region" description="Helical" evidence="9">
    <location>
        <begin position="69"/>
        <end position="89"/>
    </location>
</feature>
<protein>
    <recommendedName>
        <fullName evidence="10">Amino acid transporter transmembrane domain-containing protein</fullName>
    </recommendedName>
</protein>
<evidence type="ECO:0000313" key="12">
    <source>
        <dbReference type="Proteomes" id="UP000017836"/>
    </source>
</evidence>
<dbReference type="STRING" id="13333.W1PCW4"/>
<evidence type="ECO:0000256" key="3">
    <source>
        <dbReference type="ARBA" id="ARBA00022448"/>
    </source>
</evidence>
<feature type="transmembrane region" description="Helical" evidence="9">
    <location>
        <begin position="285"/>
        <end position="303"/>
    </location>
</feature>
<reference evidence="12" key="1">
    <citation type="journal article" date="2013" name="Science">
        <title>The Amborella genome and the evolution of flowering plants.</title>
        <authorList>
            <consortium name="Amborella Genome Project"/>
        </authorList>
    </citation>
    <scope>NUCLEOTIDE SEQUENCE [LARGE SCALE GENOMIC DNA]</scope>
</reference>
<gene>
    <name evidence="11" type="ORF">AMTR_s00006p00255390</name>
</gene>
<feature type="region of interest" description="Disordered" evidence="8">
    <location>
        <begin position="1"/>
        <end position="21"/>
    </location>
</feature>
<keyword evidence="7 9" id="KW-0472">Membrane</keyword>
<dbReference type="PANTHER" id="PTHR22950">
    <property type="entry name" value="AMINO ACID TRANSPORTER"/>
    <property type="match status" value="1"/>
</dbReference>
<dbReference type="Pfam" id="PF01490">
    <property type="entry name" value="Aa_trans"/>
    <property type="match status" value="1"/>
</dbReference>
<evidence type="ECO:0000256" key="6">
    <source>
        <dbReference type="ARBA" id="ARBA00022989"/>
    </source>
</evidence>
<dbReference type="GO" id="GO:0015179">
    <property type="term" value="F:L-amino acid transmembrane transporter activity"/>
    <property type="evidence" value="ECO:0000318"/>
    <property type="project" value="GO_Central"/>
</dbReference>
<dbReference type="HOGENOM" id="CLU_034419_2_0_1"/>
<feature type="transmembrane region" description="Helical" evidence="9">
    <location>
        <begin position="323"/>
        <end position="350"/>
    </location>
</feature>
<evidence type="ECO:0000256" key="9">
    <source>
        <dbReference type="SAM" id="Phobius"/>
    </source>
</evidence>
<comment type="similarity">
    <text evidence="2">Belongs to the amino acid/polyamine transporter 2 family.</text>
</comment>
<dbReference type="GO" id="GO:0016020">
    <property type="term" value="C:membrane"/>
    <property type="evidence" value="ECO:0000318"/>
    <property type="project" value="GO_Central"/>
</dbReference>
<keyword evidence="12" id="KW-1185">Reference proteome</keyword>
<feature type="transmembrane region" description="Helical" evidence="9">
    <location>
        <begin position="371"/>
        <end position="390"/>
    </location>
</feature>
<organism evidence="11 12">
    <name type="scientific">Amborella trichopoda</name>
    <dbReference type="NCBI Taxonomy" id="13333"/>
    <lineage>
        <taxon>Eukaryota</taxon>
        <taxon>Viridiplantae</taxon>
        <taxon>Streptophyta</taxon>
        <taxon>Embryophyta</taxon>
        <taxon>Tracheophyta</taxon>
        <taxon>Spermatophyta</taxon>
        <taxon>Magnoliopsida</taxon>
        <taxon>Amborellales</taxon>
        <taxon>Amborellaceae</taxon>
        <taxon>Amborella</taxon>
    </lineage>
</organism>
<feature type="transmembrane region" description="Helical" evidence="9">
    <location>
        <begin position="245"/>
        <end position="264"/>
    </location>
</feature>
<proteinExistence type="inferred from homology"/>
<keyword evidence="6 9" id="KW-1133">Transmembrane helix</keyword>
<feature type="transmembrane region" description="Helical" evidence="9">
    <location>
        <begin position="396"/>
        <end position="418"/>
    </location>
</feature>
<feature type="transmembrane region" description="Helical" evidence="9">
    <location>
        <begin position="175"/>
        <end position="192"/>
    </location>
</feature>
<dbReference type="GO" id="GO:0003333">
    <property type="term" value="P:amino acid transmembrane transport"/>
    <property type="evidence" value="ECO:0000318"/>
    <property type="project" value="GO_Central"/>
</dbReference>
<dbReference type="KEGG" id="atr:18433974"/>
<accession>W1PCW4</accession>
<evidence type="ECO:0000256" key="4">
    <source>
        <dbReference type="ARBA" id="ARBA00022692"/>
    </source>
</evidence>
<dbReference type="InterPro" id="IPR013057">
    <property type="entry name" value="AA_transpt_TM"/>
</dbReference>
<evidence type="ECO:0000256" key="7">
    <source>
        <dbReference type="ARBA" id="ARBA00023136"/>
    </source>
</evidence>
<dbReference type="EMBL" id="KI393980">
    <property type="protein sequence ID" value="ERN05788.1"/>
    <property type="molecule type" value="Genomic_DNA"/>
</dbReference>
<sequence>MTVASFSPVKENRPNGKSNHIIDEKAPLLPLKYSDSDVELGEFNGASFSGAVFNLSTSIVGAGIMGLPAAMKILGLGPGIAMILFMGFLTKSTVGTMLKFSKPSNSVTYCGLLKDSFGRTGGIVLHICIIINNLGSLFVFMIIIGDVLSGTSSSGVHHSGVLEGLFGERWWNGRTFVLLFTSLAILAPLASFKRVDSLRYTSALSVALAVVFVIITAGIATVKLFNGNTEMPRWLPNVTDTASFLQLFTAVPVVLLAYICHYNVHPIAKELEDKSEMPSIVRTSLILCMVVYIATSFFCFLLFGESILDDVLANFDVDLGVPYSSFLTYLVRVCYAIHVMLVAPIIFFALRLNLDGFLFPSAKPLVVDNKRFTILTAVMIVCIFIGANFIPSIWIVFQFSGGTAGVCVGLIFPAAVALRDRHGIATKKDMILAIFIVVLAIFSSVLAIYSEASALFKKNSGP</sequence>
<feature type="compositionally biased region" description="Basic and acidic residues" evidence="8">
    <location>
        <begin position="10"/>
        <end position="21"/>
    </location>
</feature>
<feature type="transmembrane region" description="Helical" evidence="9">
    <location>
        <begin position="204"/>
        <end position="225"/>
    </location>
</feature>
<evidence type="ECO:0000256" key="8">
    <source>
        <dbReference type="SAM" id="MobiDB-lite"/>
    </source>
</evidence>
<evidence type="ECO:0000256" key="1">
    <source>
        <dbReference type="ARBA" id="ARBA00004141"/>
    </source>
</evidence>
<dbReference type="GO" id="GO:0031090">
    <property type="term" value="C:organelle membrane"/>
    <property type="evidence" value="ECO:0007669"/>
    <property type="project" value="UniProtKB-ARBA"/>
</dbReference>
<dbReference type="AlphaFoldDB" id="W1PCW4"/>
<keyword evidence="5" id="KW-0029">Amino-acid transport</keyword>
<name>W1PCW4_AMBTC</name>